<gene>
    <name evidence="3" type="ORF">P154DRAFT_524233</name>
</gene>
<evidence type="ECO:0000256" key="1">
    <source>
        <dbReference type="SAM" id="MobiDB-lite"/>
    </source>
</evidence>
<reference evidence="3" key="1">
    <citation type="journal article" date="2020" name="Stud. Mycol.">
        <title>101 Dothideomycetes genomes: a test case for predicting lifestyles and emergence of pathogens.</title>
        <authorList>
            <person name="Haridas S."/>
            <person name="Albert R."/>
            <person name="Binder M."/>
            <person name="Bloem J."/>
            <person name="Labutti K."/>
            <person name="Salamov A."/>
            <person name="Andreopoulos B."/>
            <person name="Baker S."/>
            <person name="Barry K."/>
            <person name="Bills G."/>
            <person name="Bluhm B."/>
            <person name="Cannon C."/>
            <person name="Castanera R."/>
            <person name="Culley D."/>
            <person name="Daum C."/>
            <person name="Ezra D."/>
            <person name="Gonzalez J."/>
            <person name="Henrissat B."/>
            <person name="Kuo A."/>
            <person name="Liang C."/>
            <person name="Lipzen A."/>
            <person name="Lutzoni F."/>
            <person name="Magnuson J."/>
            <person name="Mondo S."/>
            <person name="Nolan M."/>
            <person name="Ohm R."/>
            <person name="Pangilinan J."/>
            <person name="Park H.-J."/>
            <person name="Ramirez L."/>
            <person name="Alfaro M."/>
            <person name="Sun H."/>
            <person name="Tritt A."/>
            <person name="Yoshinaga Y."/>
            <person name="Zwiers L.-H."/>
            <person name="Turgeon B."/>
            <person name="Goodwin S."/>
            <person name="Spatafora J."/>
            <person name="Crous P."/>
            <person name="Grigoriev I."/>
        </authorList>
    </citation>
    <scope>NUCLEOTIDE SEQUENCE</scope>
    <source>
        <strain evidence="3">CBS 123094</strain>
    </source>
</reference>
<dbReference type="Proteomes" id="UP000799779">
    <property type="component" value="Unassembled WGS sequence"/>
</dbReference>
<dbReference type="AlphaFoldDB" id="A0A6A5WAA8"/>
<feature type="signal peptide" evidence="2">
    <location>
        <begin position="1"/>
        <end position="17"/>
    </location>
</feature>
<feature type="compositionally biased region" description="Polar residues" evidence="1">
    <location>
        <begin position="437"/>
        <end position="457"/>
    </location>
</feature>
<dbReference type="EMBL" id="ML977605">
    <property type="protein sequence ID" value="KAF1998327.1"/>
    <property type="molecule type" value="Genomic_DNA"/>
</dbReference>
<protein>
    <submittedName>
        <fullName evidence="3">Uncharacterized protein</fullName>
    </submittedName>
</protein>
<feature type="chain" id="PRO_5025590752" evidence="2">
    <location>
        <begin position="18"/>
        <end position="559"/>
    </location>
</feature>
<name>A0A6A5WAA8_9PLEO</name>
<sequence>MKPYALIVHALCGLAIGIDTGQESQTADDGRSIQISVASLQVHNLPPQVESCACPSHSTCKELCFTANEKEQCHLSCVPTGDIPGHGIQGTDLAVNTAIEKSLAENLIATSTSLDTGNPDVRTIACANLEFGLLGSASQWSACLRTRCADAYICKCIYSDNACRPCRPTCIPFRARRAKITVNSDSPTEDIITKSLDEPLLQRATDDWENQPMGPHSADAVGGCRDPCPPGCTCAAKCIPRVGCHRSCVNRNSFACRASAALSDNLDTRSASLNGDLDARSESGLCKNCPVTSFCHCMTTRGKKTCHCSPRRTLKARIGVPFGDISFEQAEQARTVPSTDINILDAGLDARSELGLCQNCPVMSFCHCVTSRGERKCYCLPRRGLEAITFSANTDIEARSVEASAMACGICPRELCRCEPLDRTIRCYCARQASDANSDTHSENLTSPAAQESPTITKRQDLQGTNTTTNLSVSTTAANCRKTGCPPGEWCRCWYVGRFWNCICVHDSTEATPNVYTPPGGSDLAEPLQASKVTKREDEQVTEQALNLGTRGYSPGLFL</sequence>
<proteinExistence type="predicted"/>
<evidence type="ECO:0000313" key="3">
    <source>
        <dbReference type="EMBL" id="KAF1998327.1"/>
    </source>
</evidence>
<evidence type="ECO:0000313" key="4">
    <source>
        <dbReference type="Proteomes" id="UP000799779"/>
    </source>
</evidence>
<keyword evidence="2" id="KW-0732">Signal</keyword>
<keyword evidence="4" id="KW-1185">Reference proteome</keyword>
<evidence type="ECO:0000256" key="2">
    <source>
        <dbReference type="SAM" id="SignalP"/>
    </source>
</evidence>
<feature type="region of interest" description="Disordered" evidence="1">
    <location>
        <begin position="437"/>
        <end position="467"/>
    </location>
</feature>
<organism evidence="3 4">
    <name type="scientific">Amniculicola lignicola CBS 123094</name>
    <dbReference type="NCBI Taxonomy" id="1392246"/>
    <lineage>
        <taxon>Eukaryota</taxon>
        <taxon>Fungi</taxon>
        <taxon>Dikarya</taxon>
        <taxon>Ascomycota</taxon>
        <taxon>Pezizomycotina</taxon>
        <taxon>Dothideomycetes</taxon>
        <taxon>Pleosporomycetidae</taxon>
        <taxon>Pleosporales</taxon>
        <taxon>Amniculicolaceae</taxon>
        <taxon>Amniculicola</taxon>
    </lineage>
</organism>
<accession>A0A6A5WAA8</accession>